<evidence type="ECO:0000256" key="1">
    <source>
        <dbReference type="ARBA" id="ARBA00004496"/>
    </source>
</evidence>
<dbReference type="PANTHER" id="PTHR15913:SF0">
    <property type="entry name" value="MASPARDIN"/>
    <property type="match status" value="1"/>
</dbReference>
<feature type="compositionally biased region" description="Basic and acidic residues" evidence="4">
    <location>
        <begin position="310"/>
        <end position="320"/>
    </location>
</feature>
<evidence type="ECO:0000256" key="5">
    <source>
        <dbReference type="SAM" id="Phobius"/>
    </source>
</evidence>
<feature type="compositionally biased region" description="Basic and acidic residues" evidence="4">
    <location>
        <begin position="453"/>
        <end position="468"/>
    </location>
</feature>
<evidence type="ECO:0000256" key="4">
    <source>
        <dbReference type="SAM" id="MobiDB-lite"/>
    </source>
</evidence>
<keyword evidence="5" id="KW-1133">Transmembrane helix</keyword>
<evidence type="ECO:0000313" key="7">
    <source>
        <dbReference type="EMBL" id="KAK2948452.1"/>
    </source>
</evidence>
<dbReference type="PANTHER" id="PTHR15913">
    <property type="entry name" value="ACID CLUSTER PROTEIN 33"/>
    <property type="match status" value="1"/>
</dbReference>
<dbReference type="InterPro" id="IPR000073">
    <property type="entry name" value="AB_hydrolase_1"/>
</dbReference>
<feature type="transmembrane region" description="Helical" evidence="5">
    <location>
        <begin position="111"/>
        <end position="129"/>
    </location>
</feature>
<dbReference type="SUPFAM" id="SSF53474">
    <property type="entry name" value="alpha/beta-Hydrolases"/>
    <property type="match status" value="1"/>
</dbReference>
<dbReference type="Proteomes" id="UP001281761">
    <property type="component" value="Unassembled WGS sequence"/>
</dbReference>
<feature type="compositionally biased region" description="Polar residues" evidence="4">
    <location>
        <begin position="343"/>
        <end position="355"/>
    </location>
</feature>
<feature type="compositionally biased region" description="Acidic residues" evidence="4">
    <location>
        <begin position="376"/>
        <end position="393"/>
    </location>
</feature>
<dbReference type="InterPro" id="IPR029058">
    <property type="entry name" value="AB_hydrolase_fold"/>
</dbReference>
<evidence type="ECO:0000256" key="3">
    <source>
        <dbReference type="ARBA" id="ARBA00022490"/>
    </source>
</evidence>
<protein>
    <recommendedName>
        <fullName evidence="2">Maspardin</fullName>
    </recommendedName>
</protein>
<keyword evidence="5" id="KW-0472">Membrane</keyword>
<feature type="compositionally biased region" description="Basic and acidic residues" evidence="4">
    <location>
        <begin position="360"/>
        <end position="375"/>
    </location>
</feature>
<evidence type="ECO:0000256" key="2">
    <source>
        <dbReference type="ARBA" id="ARBA00020148"/>
    </source>
</evidence>
<evidence type="ECO:0000313" key="8">
    <source>
        <dbReference type="Proteomes" id="UP001281761"/>
    </source>
</evidence>
<comment type="caution">
    <text evidence="7">The sequence shown here is derived from an EMBL/GenBank/DDBJ whole genome shotgun (WGS) entry which is preliminary data.</text>
</comment>
<organism evidence="7 8">
    <name type="scientific">Blattamonas nauphoetae</name>
    <dbReference type="NCBI Taxonomy" id="2049346"/>
    <lineage>
        <taxon>Eukaryota</taxon>
        <taxon>Metamonada</taxon>
        <taxon>Preaxostyla</taxon>
        <taxon>Oxymonadida</taxon>
        <taxon>Blattamonas</taxon>
    </lineage>
</organism>
<accession>A0ABQ9XB10</accession>
<dbReference type="Pfam" id="PF00561">
    <property type="entry name" value="Abhydrolase_1"/>
    <property type="match status" value="1"/>
</dbReference>
<feature type="compositionally biased region" description="Basic and acidic residues" evidence="4">
    <location>
        <begin position="477"/>
        <end position="487"/>
    </location>
</feature>
<keyword evidence="5" id="KW-0812">Transmembrane</keyword>
<sequence length="546" mass="62796">MFRKKQGHNGLIHENTKLLQEFKSNVAKQQTLIGVNYPLLWKYYEAGDESKAPVVMIGPAGSTPEFFFKLFLNLPKKGIRLIAVQPPPVLHHDHFIVAFENFLNYIGVQHVHLLGCGLGGFLIMLYARIHNKRVLSSIFINSFASNIGLQTAINEIEMLPAFTLRNYLSRWQLKFEVSDYNNTQDLADQAAYEFFKDRMNELKQVELFSALCLQSREAFIDKRKLRRETTTIIETDKFTNGPYAQTGLGCMPAMVRTSCGDLLNRCRFVTLKDGWDFPVIANSDEICLHIEVHLRRLDQSLLPVLRITNKPKEENPDDVKNILTQRPDDGDSESDIDDEPRPSYQSTAPRTQPQSKPKPKQVDRSKPQKPAKEEKEESSDWEWEEQSTDEDYDPLTFVPKPKTKKKKVKPAPVLPTPAQPAETIDQPEVHQDEDPLSTGLLPEIPTEEQQEPTDIHEEQSVETDHPQATEEYETEWNQEHEYSHEQYETQQPTMDDPTEQETDQSPYEQQSTYAVEEQQPQAEHIHSVPVSKKSRGLFDDDDDFGF</sequence>
<name>A0ABQ9XB10_9EUKA</name>
<evidence type="ECO:0000259" key="6">
    <source>
        <dbReference type="Pfam" id="PF00561"/>
    </source>
</evidence>
<feature type="compositionally biased region" description="Polar residues" evidence="4">
    <location>
        <begin position="503"/>
        <end position="521"/>
    </location>
</feature>
<reference evidence="7 8" key="1">
    <citation type="journal article" date="2022" name="bioRxiv">
        <title>Genomics of Preaxostyla Flagellates Illuminates Evolutionary Transitions and the Path Towards Mitochondrial Loss.</title>
        <authorList>
            <person name="Novak L.V.F."/>
            <person name="Treitli S.C."/>
            <person name="Pyrih J."/>
            <person name="Halakuc P."/>
            <person name="Pipaliya S.V."/>
            <person name="Vacek V."/>
            <person name="Brzon O."/>
            <person name="Soukal P."/>
            <person name="Eme L."/>
            <person name="Dacks J.B."/>
            <person name="Karnkowska A."/>
            <person name="Elias M."/>
            <person name="Hampl V."/>
        </authorList>
    </citation>
    <scope>NUCLEOTIDE SEQUENCE [LARGE SCALE GENOMIC DNA]</scope>
    <source>
        <strain evidence="7">NAU3</strain>
        <tissue evidence="7">Gut</tissue>
    </source>
</reference>
<keyword evidence="3" id="KW-0963">Cytoplasm</keyword>
<proteinExistence type="predicted"/>
<gene>
    <name evidence="7" type="ORF">BLNAU_16617</name>
</gene>
<comment type="subcellular location">
    <subcellularLocation>
        <location evidence="1">Cytoplasm</location>
    </subcellularLocation>
</comment>
<dbReference type="InterPro" id="IPR026151">
    <property type="entry name" value="Maspardin"/>
</dbReference>
<feature type="region of interest" description="Disordered" evidence="4">
    <location>
        <begin position="309"/>
        <end position="546"/>
    </location>
</feature>
<dbReference type="EMBL" id="JARBJD010000176">
    <property type="protein sequence ID" value="KAK2948452.1"/>
    <property type="molecule type" value="Genomic_DNA"/>
</dbReference>
<dbReference type="Gene3D" id="3.40.50.1820">
    <property type="entry name" value="alpha/beta hydrolase"/>
    <property type="match status" value="1"/>
</dbReference>
<keyword evidence="8" id="KW-1185">Reference proteome</keyword>
<feature type="domain" description="AB hydrolase-1" evidence="6">
    <location>
        <begin position="93"/>
        <end position="168"/>
    </location>
</feature>